<evidence type="ECO:0000256" key="3">
    <source>
        <dbReference type="ARBA" id="ARBA00022692"/>
    </source>
</evidence>
<keyword evidence="6 7" id="KW-0472">Membrane</keyword>
<keyword evidence="10" id="KW-1185">Reference proteome</keyword>
<feature type="transmembrane region" description="Helical" evidence="7">
    <location>
        <begin position="121"/>
        <end position="143"/>
    </location>
</feature>
<keyword evidence="3 7" id="KW-0812">Transmembrane</keyword>
<evidence type="ECO:0000256" key="5">
    <source>
        <dbReference type="ARBA" id="ARBA00023065"/>
    </source>
</evidence>
<evidence type="ECO:0000259" key="8">
    <source>
        <dbReference type="Pfam" id="PF00999"/>
    </source>
</evidence>
<keyword evidence="2" id="KW-0813">Transport</keyword>
<proteinExistence type="predicted"/>
<dbReference type="PANTHER" id="PTHR32468:SF0">
    <property type="entry name" value="K(+)_H(+) ANTIPORTER 1"/>
    <property type="match status" value="1"/>
</dbReference>
<name>A0ABV6TDF4_9ACTN</name>
<organism evidence="9 10">
    <name type="scientific">Streptomyces noboritoensis</name>
    <dbReference type="NCBI Taxonomy" id="67337"/>
    <lineage>
        <taxon>Bacteria</taxon>
        <taxon>Bacillati</taxon>
        <taxon>Actinomycetota</taxon>
        <taxon>Actinomycetes</taxon>
        <taxon>Kitasatosporales</taxon>
        <taxon>Streptomycetaceae</taxon>
        <taxon>Streptomyces</taxon>
    </lineage>
</organism>
<feature type="transmembrane region" description="Helical" evidence="7">
    <location>
        <begin position="34"/>
        <end position="53"/>
    </location>
</feature>
<feature type="transmembrane region" description="Helical" evidence="7">
    <location>
        <begin position="60"/>
        <end position="80"/>
    </location>
</feature>
<dbReference type="Proteomes" id="UP001589887">
    <property type="component" value="Unassembled WGS sequence"/>
</dbReference>
<gene>
    <name evidence="9" type="ORF">ACFH04_08775</name>
</gene>
<dbReference type="RefSeq" id="WP_394317560.1">
    <property type="nucleotide sequence ID" value="NZ_JBHMQV010000009.1"/>
</dbReference>
<reference evidence="9 10" key="1">
    <citation type="submission" date="2024-09" db="EMBL/GenBank/DDBJ databases">
        <authorList>
            <person name="Sun Q."/>
            <person name="Mori K."/>
        </authorList>
    </citation>
    <scope>NUCLEOTIDE SEQUENCE [LARGE SCALE GENOMIC DNA]</scope>
    <source>
        <strain evidence="9 10">JCM 4557</strain>
    </source>
</reference>
<evidence type="ECO:0000256" key="7">
    <source>
        <dbReference type="SAM" id="Phobius"/>
    </source>
</evidence>
<dbReference type="Pfam" id="PF00999">
    <property type="entry name" value="Na_H_Exchanger"/>
    <property type="match status" value="1"/>
</dbReference>
<evidence type="ECO:0000256" key="2">
    <source>
        <dbReference type="ARBA" id="ARBA00022448"/>
    </source>
</evidence>
<dbReference type="EMBL" id="JBHMQV010000009">
    <property type="protein sequence ID" value="MFC0843807.1"/>
    <property type="molecule type" value="Genomic_DNA"/>
</dbReference>
<feature type="domain" description="Cation/H+ exchanger transmembrane" evidence="8">
    <location>
        <begin position="2"/>
        <end position="139"/>
    </location>
</feature>
<evidence type="ECO:0000256" key="1">
    <source>
        <dbReference type="ARBA" id="ARBA00004141"/>
    </source>
</evidence>
<dbReference type="PANTHER" id="PTHR32468">
    <property type="entry name" value="CATION/H + ANTIPORTER"/>
    <property type="match status" value="1"/>
</dbReference>
<evidence type="ECO:0000256" key="4">
    <source>
        <dbReference type="ARBA" id="ARBA00022989"/>
    </source>
</evidence>
<accession>A0ABV6TDF4</accession>
<evidence type="ECO:0000313" key="9">
    <source>
        <dbReference type="EMBL" id="MFC0843807.1"/>
    </source>
</evidence>
<dbReference type="InterPro" id="IPR006153">
    <property type="entry name" value="Cation/H_exchanger_TM"/>
</dbReference>
<keyword evidence="5" id="KW-0406">Ion transport</keyword>
<evidence type="ECO:0000256" key="6">
    <source>
        <dbReference type="ARBA" id="ARBA00023136"/>
    </source>
</evidence>
<protein>
    <submittedName>
        <fullName evidence="9">Cation:proton antiporter</fullName>
    </submittedName>
</protein>
<keyword evidence="4 7" id="KW-1133">Transmembrane helix</keyword>
<dbReference type="InterPro" id="IPR038770">
    <property type="entry name" value="Na+/solute_symporter_sf"/>
</dbReference>
<comment type="caution">
    <text evidence="9">The sequence shown here is derived from an EMBL/GenBank/DDBJ whole genome shotgun (WGS) entry which is preliminary data.</text>
</comment>
<comment type="subcellular location">
    <subcellularLocation>
        <location evidence="1">Membrane</location>
        <topology evidence="1">Multi-pass membrane protein</topology>
    </subcellularLocation>
</comment>
<sequence>MTAIVGAVLAGLAVPARQHHEWQRPVATVTRAGRALVPVFFVVSGITVLTDALGSASLTLIALTTLLGVVGKALGGYLGARLGRYGHFDALRVGALMNTRGLTELIVLQAGYSAGLLTSGLYLAFVIMALLTTALTGPALLAVDRAEHRGLPDAARDLAPARGNVS</sequence>
<evidence type="ECO:0000313" key="10">
    <source>
        <dbReference type="Proteomes" id="UP001589887"/>
    </source>
</evidence>
<dbReference type="Gene3D" id="1.20.1530.20">
    <property type="match status" value="1"/>
</dbReference>
<dbReference type="InterPro" id="IPR050794">
    <property type="entry name" value="CPA2_transporter"/>
</dbReference>